<feature type="transmembrane region" description="Helical" evidence="12">
    <location>
        <begin position="66"/>
        <end position="83"/>
    </location>
</feature>
<comment type="subcellular location">
    <subcellularLocation>
        <location evidence="1">Cell membrane</location>
        <topology evidence="1">Multi-pass membrane protein</topology>
    </subcellularLocation>
</comment>
<evidence type="ECO:0000256" key="5">
    <source>
        <dbReference type="ARBA" id="ARBA00022723"/>
    </source>
</evidence>
<dbReference type="GO" id="GO:0046872">
    <property type="term" value="F:metal ion binding"/>
    <property type="evidence" value="ECO:0007669"/>
    <property type="project" value="UniProtKB-KW"/>
</dbReference>
<keyword evidence="10 12" id="KW-0472">Membrane</keyword>
<dbReference type="NCBIfam" id="NF003965">
    <property type="entry name" value="PRK05457.1"/>
    <property type="match status" value="1"/>
</dbReference>
<evidence type="ECO:0000259" key="13">
    <source>
        <dbReference type="Pfam" id="PF01435"/>
    </source>
</evidence>
<evidence type="ECO:0000256" key="6">
    <source>
        <dbReference type="ARBA" id="ARBA00022801"/>
    </source>
</evidence>
<evidence type="ECO:0000313" key="14">
    <source>
        <dbReference type="EMBL" id="SHG96206.1"/>
    </source>
</evidence>
<proteinExistence type="inferred from homology"/>
<evidence type="ECO:0000256" key="2">
    <source>
        <dbReference type="ARBA" id="ARBA00022475"/>
    </source>
</evidence>
<keyword evidence="4 12" id="KW-0812">Transmembrane</keyword>
<evidence type="ECO:0000256" key="8">
    <source>
        <dbReference type="ARBA" id="ARBA00022989"/>
    </source>
</evidence>
<dbReference type="GO" id="GO:0004222">
    <property type="term" value="F:metalloendopeptidase activity"/>
    <property type="evidence" value="ECO:0007669"/>
    <property type="project" value="InterPro"/>
</dbReference>
<keyword evidence="14" id="KW-0346">Stress response</keyword>
<dbReference type="Proteomes" id="UP000183988">
    <property type="component" value="Unassembled WGS sequence"/>
</dbReference>
<feature type="transmembrane region" description="Helical" evidence="12">
    <location>
        <begin position="89"/>
        <end position="110"/>
    </location>
</feature>
<feature type="transmembrane region" description="Helical" evidence="12">
    <location>
        <begin position="217"/>
        <end position="239"/>
    </location>
</feature>
<keyword evidence="9 11" id="KW-0482">Metalloprotease</keyword>
<evidence type="ECO:0000256" key="9">
    <source>
        <dbReference type="ARBA" id="ARBA00023049"/>
    </source>
</evidence>
<name>A0A1M5P304_9BACI</name>
<keyword evidence="6 11" id="KW-0378">Hydrolase</keyword>
<dbReference type="Gene3D" id="3.30.2010.10">
    <property type="entry name" value="Metalloproteases ('zincins'), catalytic domain"/>
    <property type="match status" value="1"/>
</dbReference>
<keyword evidence="15" id="KW-1185">Reference proteome</keyword>
<evidence type="ECO:0000256" key="11">
    <source>
        <dbReference type="RuleBase" id="RU003983"/>
    </source>
</evidence>
<accession>A0A1M5P304</accession>
<dbReference type="GO" id="GO:0006508">
    <property type="term" value="P:proteolysis"/>
    <property type="evidence" value="ECO:0007669"/>
    <property type="project" value="UniProtKB-KW"/>
</dbReference>
<dbReference type="Pfam" id="PF01435">
    <property type="entry name" value="Peptidase_M48"/>
    <property type="match status" value="1"/>
</dbReference>
<dbReference type="InterPro" id="IPR050083">
    <property type="entry name" value="HtpX_protease"/>
</dbReference>
<evidence type="ECO:0000256" key="3">
    <source>
        <dbReference type="ARBA" id="ARBA00022670"/>
    </source>
</evidence>
<dbReference type="AlphaFoldDB" id="A0A1M5P304"/>
<keyword evidence="7 11" id="KW-0862">Zinc</keyword>
<sequence>MALLSCFECGNQVSDQAAACPHCGAPFQEQAATATEVGPMRDFGGITSFIKGSEAIRVKGGTMKRWTWFILANVAIVASLSIISGGALIAIAPFFLLFGFTFPFIGLLFSKTFAKKAHHMHIINPEGFQNEEEKSLYEMVASLCSKAGMQHMPEVGIYESRDVNAFATGPSKKRSLVAFSTALLEQMDEEAIAAVAAHEVAHISNGDMVTLSLVQSVVNTIVLLITLPLNMIKWVAFFSENVSALMFYLIAFVKFVATLVLAFLGSLVVKAFSRKREFAADKLASELINKESMIFALESLKMDNPVVVKEQKAYAALKISSPSRVWDIFSTHPSLERRIERLKNL</sequence>
<keyword evidence="5" id="KW-0479">Metal-binding</keyword>
<evidence type="ECO:0000256" key="7">
    <source>
        <dbReference type="ARBA" id="ARBA00022833"/>
    </source>
</evidence>
<keyword evidence="3 11" id="KW-0645">Protease</keyword>
<dbReference type="RefSeq" id="WP_084063401.1">
    <property type="nucleotide sequence ID" value="NZ_FQVW01000101.1"/>
</dbReference>
<evidence type="ECO:0000313" key="15">
    <source>
        <dbReference type="Proteomes" id="UP000183988"/>
    </source>
</evidence>
<reference evidence="14 15" key="1">
    <citation type="submission" date="2016-11" db="EMBL/GenBank/DDBJ databases">
        <authorList>
            <person name="Jaros S."/>
            <person name="Januszkiewicz K."/>
            <person name="Wedrychowicz H."/>
        </authorList>
    </citation>
    <scope>NUCLEOTIDE SEQUENCE [LARGE SCALE GENOMIC DNA]</scope>
    <source>
        <strain evidence="14 15">IBRC-M 10683</strain>
    </source>
</reference>
<dbReference type="PANTHER" id="PTHR43221">
    <property type="entry name" value="PROTEASE HTPX"/>
    <property type="match status" value="1"/>
</dbReference>
<evidence type="ECO:0000256" key="12">
    <source>
        <dbReference type="SAM" id="Phobius"/>
    </source>
</evidence>
<evidence type="ECO:0000256" key="1">
    <source>
        <dbReference type="ARBA" id="ARBA00004651"/>
    </source>
</evidence>
<dbReference type="CDD" id="cd07335">
    <property type="entry name" value="M48B_HtpX_like"/>
    <property type="match status" value="1"/>
</dbReference>
<dbReference type="GO" id="GO:0005886">
    <property type="term" value="C:plasma membrane"/>
    <property type="evidence" value="ECO:0007669"/>
    <property type="project" value="UniProtKB-SubCell"/>
</dbReference>
<dbReference type="STRING" id="930117.SAMN05216225_11012"/>
<dbReference type="OrthoDB" id="15218at2"/>
<feature type="domain" description="Peptidase M48" evidence="13">
    <location>
        <begin position="132"/>
        <end position="344"/>
    </location>
</feature>
<dbReference type="EMBL" id="FQVW01000101">
    <property type="protein sequence ID" value="SHG96206.1"/>
    <property type="molecule type" value="Genomic_DNA"/>
</dbReference>
<gene>
    <name evidence="14" type="ORF">SAMN05216225_11012</name>
</gene>
<organism evidence="14 15">
    <name type="scientific">Ornithinibacillus halophilus</name>
    <dbReference type="NCBI Taxonomy" id="930117"/>
    <lineage>
        <taxon>Bacteria</taxon>
        <taxon>Bacillati</taxon>
        <taxon>Bacillota</taxon>
        <taxon>Bacilli</taxon>
        <taxon>Bacillales</taxon>
        <taxon>Bacillaceae</taxon>
        <taxon>Ornithinibacillus</taxon>
    </lineage>
</organism>
<keyword evidence="8 12" id="KW-1133">Transmembrane helix</keyword>
<comment type="cofactor">
    <cofactor evidence="11">
        <name>Zn(2+)</name>
        <dbReference type="ChEBI" id="CHEBI:29105"/>
    </cofactor>
    <text evidence="11">Binds 1 zinc ion per subunit.</text>
</comment>
<protein>
    <submittedName>
        <fullName evidence="14">Heat shock protein. Metallo peptidase. MEROPS family M48B</fullName>
    </submittedName>
</protein>
<dbReference type="InterPro" id="IPR001915">
    <property type="entry name" value="Peptidase_M48"/>
</dbReference>
<dbReference type="PANTHER" id="PTHR43221:SF1">
    <property type="entry name" value="PROTEASE HTPX"/>
    <property type="match status" value="1"/>
</dbReference>
<keyword evidence="2" id="KW-1003">Cell membrane</keyword>
<comment type="similarity">
    <text evidence="11">Belongs to the peptidase M48 family.</text>
</comment>
<feature type="transmembrane region" description="Helical" evidence="12">
    <location>
        <begin position="245"/>
        <end position="269"/>
    </location>
</feature>
<evidence type="ECO:0000256" key="10">
    <source>
        <dbReference type="ARBA" id="ARBA00023136"/>
    </source>
</evidence>
<evidence type="ECO:0000256" key="4">
    <source>
        <dbReference type="ARBA" id="ARBA00022692"/>
    </source>
</evidence>